<evidence type="ECO:0008006" key="3">
    <source>
        <dbReference type="Google" id="ProtNLM"/>
    </source>
</evidence>
<dbReference type="Proteomes" id="UP000699975">
    <property type="component" value="Unassembled WGS sequence"/>
</dbReference>
<sequence length="339" mass="36134">MNALFRCDATADIGFGHLSRCIALAEALRICGVRSTYAGKFDKAAQDQIDIAGFDTVCLAHEVNTATVDQELAGAIADGGIDLLVLDSYRADEGYLSGIRSLGVALIVIDDFGSLEAYPCDVILNFTWDAGSLGYPDDPVLLLGPEYLLARRGLVEVREQSIGRERPREIENLLIAIGGSDPKGIAKRLTHLLQNNYSRLCLRAIAEEGGDLAAMLNEFAPGSGVIKRQPDLSQSLLWADAALTGGGLIKYECAYMGVPAAAIAQNEGQDGESQSFARAGLVHDLGLADTVDDEKLAASLHSFLSDAELRTRLSARARAVFPPDTTAKAAKAILEAVQR</sequence>
<reference evidence="1 2" key="1">
    <citation type="submission" date="2021-04" db="EMBL/GenBank/DDBJ databases">
        <authorList>
            <person name="Pira H."/>
            <person name="Risdian C."/>
            <person name="Wink J."/>
        </authorList>
    </citation>
    <scope>NUCLEOTIDE SEQUENCE [LARGE SCALE GENOMIC DNA]</scope>
    <source>
        <strain evidence="1 2">WH131</strain>
    </source>
</reference>
<evidence type="ECO:0000313" key="1">
    <source>
        <dbReference type="EMBL" id="MBV7264814.1"/>
    </source>
</evidence>
<comment type="caution">
    <text evidence="1">The sequence shown here is derived from an EMBL/GenBank/DDBJ whole genome shotgun (WGS) entry which is preliminary data.</text>
</comment>
<dbReference type="RefSeq" id="WP_218315348.1">
    <property type="nucleotide sequence ID" value="NZ_JAGSPB010000001.1"/>
</dbReference>
<dbReference type="EMBL" id="JAGSPB010000001">
    <property type="protein sequence ID" value="MBV7264814.1"/>
    <property type="molecule type" value="Genomic_DNA"/>
</dbReference>
<organism evidence="1 2">
    <name type="scientific">Erythrobacter ani</name>
    <dbReference type="NCBI Taxonomy" id="2827235"/>
    <lineage>
        <taxon>Bacteria</taxon>
        <taxon>Pseudomonadati</taxon>
        <taxon>Pseudomonadota</taxon>
        <taxon>Alphaproteobacteria</taxon>
        <taxon>Sphingomonadales</taxon>
        <taxon>Erythrobacteraceae</taxon>
        <taxon>Erythrobacter/Porphyrobacter group</taxon>
        <taxon>Erythrobacter</taxon>
    </lineage>
</organism>
<evidence type="ECO:0000313" key="2">
    <source>
        <dbReference type="Proteomes" id="UP000699975"/>
    </source>
</evidence>
<keyword evidence="2" id="KW-1185">Reference proteome</keyword>
<gene>
    <name evidence="1" type="ORF">KCG45_01325</name>
</gene>
<proteinExistence type="predicted"/>
<protein>
    <recommendedName>
        <fullName evidence="3">UDP-2,4-diacetamido-2,4, 6-trideoxy-beta-L-altropyranose hydrolase</fullName>
    </recommendedName>
</protein>
<accession>A0ABS6SIH6</accession>
<name>A0ABS6SIH6_9SPHN</name>